<reference evidence="2" key="1">
    <citation type="journal article" date="2023" name="PLoS Negl. Trop. Dis.">
        <title>A genome sequence for Biomphalaria pfeifferi, the major vector snail for the human-infecting parasite Schistosoma mansoni.</title>
        <authorList>
            <person name="Bu L."/>
            <person name="Lu L."/>
            <person name="Laidemitt M.R."/>
            <person name="Zhang S.M."/>
            <person name="Mutuku M."/>
            <person name="Mkoji G."/>
            <person name="Steinauer M."/>
            <person name="Loker E.S."/>
        </authorList>
    </citation>
    <scope>NUCLEOTIDE SEQUENCE</scope>
    <source>
        <strain evidence="2">KasaAsao</strain>
    </source>
</reference>
<feature type="region of interest" description="Disordered" evidence="1">
    <location>
        <begin position="102"/>
        <end position="122"/>
    </location>
</feature>
<reference evidence="2" key="2">
    <citation type="submission" date="2023-04" db="EMBL/GenBank/DDBJ databases">
        <authorList>
            <person name="Bu L."/>
            <person name="Lu L."/>
            <person name="Laidemitt M.R."/>
            <person name="Zhang S.M."/>
            <person name="Mutuku M."/>
            <person name="Mkoji G."/>
            <person name="Steinauer M."/>
            <person name="Loker E.S."/>
        </authorList>
    </citation>
    <scope>NUCLEOTIDE SEQUENCE</scope>
    <source>
        <strain evidence="2">KasaAsao</strain>
        <tissue evidence="2">Whole Snail</tissue>
    </source>
</reference>
<evidence type="ECO:0000313" key="2">
    <source>
        <dbReference type="EMBL" id="KAK0054173.1"/>
    </source>
</evidence>
<dbReference type="Proteomes" id="UP001233172">
    <property type="component" value="Unassembled WGS sequence"/>
</dbReference>
<dbReference type="EMBL" id="JASAOG010000080">
    <property type="protein sequence ID" value="KAK0054173.1"/>
    <property type="molecule type" value="Genomic_DNA"/>
</dbReference>
<evidence type="ECO:0000256" key="1">
    <source>
        <dbReference type="SAM" id="MobiDB-lite"/>
    </source>
</evidence>
<gene>
    <name evidence="2" type="ORF">Bpfe_016440</name>
</gene>
<evidence type="ECO:0000313" key="3">
    <source>
        <dbReference type="Proteomes" id="UP001233172"/>
    </source>
</evidence>
<proteinExistence type="predicted"/>
<dbReference type="AlphaFoldDB" id="A0AAD8BHP4"/>
<feature type="region of interest" description="Disordered" evidence="1">
    <location>
        <begin position="60"/>
        <end position="80"/>
    </location>
</feature>
<organism evidence="2 3">
    <name type="scientific">Biomphalaria pfeifferi</name>
    <name type="common">Bloodfluke planorb</name>
    <name type="synonym">Freshwater snail</name>
    <dbReference type="NCBI Taxonomy" id="112525"/>
    <lineage>
        <taxon>Eukaryota</taxon>
        <taxon>Metazoa</taxon>
        <taxon>Spiralia</taxon>
        <taxon>Lophotrochozoa</taxon>
        <taxon>Mollusca</taxon>
        <taxon>Gastropoda</taxon>
        <taxon>Heterobranchia</taxon>
        <taxon>Euthyneura</taxon>
        <taxon>Panpulmonata</taxon>
        <taxon>Hygrophila</taxon>
        <taxon>Lymnaeoidea</taxon>
        <taxon>Planorbidae</taxon>
        <taxon>Biomphalaria</taxon>
    </lineage>
</organism>
<accession>A0AAD8BHP4</accession>
<comment type="caution">
    <text evidence="2">The sequence shown here is derived from an EMBL/GenBank/DDBJ whole genome shotgun (WGS) entry which is preliminary data.</text>
</comment>
<protein>
    <submittedName>
        <fullName evidence="2">Uncharacterized protein</fullName>
    </submittedName>
</protein>
<keyword evidence="3" id="KW-1185">Reference proteome</keyword>
<sequence length="122" mass="13703">MPFRRHSRMSYSVELQARGAILLTYRPKVPFSRPTDQMSHPVAPHAKVAIRLTYRPEHVQDPHTRVTPGQDLACPPAPSGAPSAPFEVFPALFAQGPVSRLRRKSYTSQRPREMASFAKPQT</sequence>
<name>A0AAD8BHP4_BIOPF</name>